<dbReference type="EMBL" id="JTDY01008093">
    <property type="protein sequence ID" value="KOB64747.1"/>
    <property type="molecule type" value="Genomic_DNA"/>
</dbReference>
<keyword evidence="4" id="KW-1185">Reference proteome</keyword>
<dbReference type="Proteomes" id="UP000037510">
    <property type="component" value="Unassembled WGS sequence"/>
</dbReference>
<dbReference type="AlphaFoldDB" id="A0A0L7KNA4"/>
<feature type="compositionally biased region" description="Low complexity" evidence="1">
    <location>
        <begin position="116"/>
        <end position="134"/>
    </location>
</feature>
<feature type="chain" id="PRO_5012249484" evidence="2">
    <location>
        <begin position="16"/>
        <end position="153"/>
    </location>
</feature>
<evidence type="ECO:0000256" key="1">
    <source>
        <dbReference type="SAM" id="MobiDB-lite"/>
    </source>
</evidence>
<accession>A0A0L7KNA4</accession>
<organism evidence="3 4">
    <name type="scientific">Operophtera brumata</name>
    <name type="common">Winter moth</name>
    <name type="synonym">Phalaena brumata</name>
    <dbReference type="NCBI Taxonomy" id="104452"/>
    <lineage>
        <taxon>Eukaryota</taxon>
        <taxon>Metazoa</taxon>
        <taxon>Ecdysozoa</taxon>
        <taxon>Arthropoda</taxon>
        <taxon>Hexapoda</taxon>
        <taxon>Insecta</taxon>
        <taxon>Pterygota</taxon>
        <taxon>Neoptera</taxon>
        <taxon>Endopterygota</taxon>
        <taxon>Lepidoptera</taxon>
        <taxon>Glossata</taxon>
        <taxon>Ditrysia</taxon>
        <taxon>Geometroidea</taxon>
        <taxon>Geometridae</taxon>
        <taxon>Larentiinae</taxon>
        <taxon>Operophtera</taxon>
    </lineage>
</organism>
<name>A0A0L7KNA4_OPEBR</name>
<evidence type="ECO:0000256" key="2">
    <source>
        <dbReference type="SAM" id="SignalP"/>
    </source>
</evidence>
<protein>
    <submittedName>
        <fullName evidence="3">Uncharacterized protein</fullName>
    </submittedName>
</protein>
<feature type="signal peptide" evidence="2">
    <location>
        <begin position="1"/>
        <end position="15"/>
    </location>
</feature>
<feature type="region of interest" description="Disordered" evidence="1">
    <location>
        <begin position="112"/>
        <end position="139"/>
    </location>
</feature>
<keyword evidence="2" id="KW-0732">Signal</keyword>
<proteinExistence type="predicted"/>
<evidence type="ECO:0000313" key="3">
    <source>
        <dbReference type="EMBL" id="KOB64747.1"/>
    </source>
</evidence>
<comment type="caution">
    <text evidence="3">The sequence shown here is derived from an EMBL/GenBank/DDBJ whole genome shotgun (WGS) entry which is preliminary data.</text>
</comment>
<gene>
    <name evidence="3" type="ORF">OBRU01_21205</name>
</gene>
<sequence>MASVFFLFLWRCAAWQYCQYQLGRFSSNRFFKLKDVAVRDKVWFAKTNLKDTGITLSEFLTKARHEDFMKARQRSGVTKCWTREGNVYVIGHDGDRHRINWLGDLNTIAAQSQPQSTAVSPRPPVASAKPPAVANETVTAAASKRIRVATSRK</sequence>
<reference evidence="3 4" key="1">
    <citation type="journal article" date="2015" name="Genome Biol. Evol.">
        <title>The genome of winter moth (Operophtera brumata) provides a genomic perspective on sexual dimorphism and phenology.</title>
        <authorList>
            <person name="Derks M.F."/>
            <person name="Smit S."/>
            <person name="Salis L."/>
            <person name="Schijlen E."/>
            <person name="Bossers A."/>
            <person name="Mateman C."/>
            <person name="Pijl A.S."/>
            <person name="de Ridder D."/>
            <person name="Groenen M.A."/>
            <person name="Visser M.E."/>
            <person name="Megens H.J."/>
        </authorList>
    </citation>
    <scope>NUCLEOTIDE SEQUENCE [LARGE SCALE GENOMIC DNA]</scope>
    <source>
        <strain evidence="3">WM2013NL</strain>
        <tissue evidence="3">Head and thorax</tissue>
    </source>
</reference>
<evidence type="ECO:0000313" key="4">
    <source>
        <dbReference type="Proteomes" id="UP000037510"/>
    </source>
</evidence>